<keyword evidence="2" id="KW-1185">Reference proteome</keyword>
<dbReference type="SUPFAM" id="SSF52540">
    <property type="entry name" value="P-loop containing nucleoside triphosphate hydrolases"/>
    <property type="match status" value="1"/>
</dbReference>
<gene>
    <name evidence="1" type="ORF">DP120_09795</name>
</gene>
<evidence type="ECO:0000313" key="2">
    <source>
        <dbReference type="Proteomes" id="UP000251002"/>
    </source>
</evidence>
<evidence type="ECO:0000313" key="1">
    <source>
        <dbReference type="EMBL" id="RAZ77763.1"/>
    </source>
</evidence>
<proteinExistence type="predicted"/>
<comment type="caution">
    <text evidence="1">The sequence shown here is derived from an EMBL/GenBank/DDBJ whole genome shotgun (WGS) entry which is preliminary data.</text>
</comment>
<dbReference type="RefSeq" id="WP_112223490.1">
    <property type="nucleotide sequence ID" value="NZ_CP047673.1"/>
</dbReference>
<dbReference type="AlphaFoldDB" id="A0A365KXQ4"/>
<evidence type="ECO:0008006" key="3">
    <source>
        <dbReference type="Google" id="ProtNLM"/>
    </source>
</evidence>
<organism evidence="1 2">
    <name type="scientific">Planococcus halotolerans</name>
    <dbReference type="NCBI Taxonomy" id="2233542"/>
    <lineage>
        <taxon>Bacteria</taxon>
        <taxon>Bacillati</taxon>
        <taxon>Bacillota</taxon>
        <taxon>Bacilli</taxon>
        <taxon>Bacillales</taxon>
        <taxon>Caryophanaceae</taxon>
        <taxon>Planococcus</taxon>
    </lineage>
</organism>
<dbReference type="Gene3D" id="3.40.50.300">
    <property type="entry name" value="P-loop containing nucleotide triphosphate hydrolases"/>
    <property type="match status" value="1"/>
</dbReference>
<reference evidence="1 2" key="1">
    <citation type="submission" date="2018-06" db="EMBL/GenBank/DDBJ databases">
        <title>The draft genome sequences of strains SCU63 and S1.</title>
        <authorList>
            <person name="Gan L."/>
        </authorList>
    </citation>
    <scope>NUCLEOTIDE SEQUENCE [LARGE SCALE GENOMIC DNA]</scope>
    <source>
        <strain evidence="1 2">SCU63</strain>
    </source>
</reference>
<accession>A0A365KXQ4</accession>
<dbReference type="EMBL" id="QLZR01000003">
    <property type="protein sequence ID" value="RAZ77763.1"/>
    <property type="molecule type" value="Genomic_DNA"/>
</dbReference>
<dbReference type="Pfam" id="PF13671">
    <property type="entry name" value="AAA_33"/>
    <property type="match status" value="1"/>
</dbReference>
<dbReference type="SUPFAM" id="SSF109604">
    <property type="entry name" value="HD-domain/PDEase-like"/>
    <property type="match status" value="1"/>
</dbReference>
<dbReference type="InterPro" id="IPR027417">
    <property type="entry name" value="P-loop_NTPase"/>
</dbReference>
<sequence>MAKFTMLIGLPGSGKTTYARNLLQGNEDWFHISSDEITNRSRLPGESVDYQNTFEKMYQQTVLQLENGGNVIYDATNLASKRRRSILNRIEKFKPETEAVVFLTSYPLLKKRNSQRHAVNRVPDHVIERYIRAFQLPRKDEKLDWIRFLSMSPSKEINPEQLKEQAFSFGEHELFFKSFEETIPMTETAEMRALLQQNYKIIEEIQKEVRDPDEQGFLSWAILLHNIGKAYVRKNLPIEQDNFYGYEHVSAYLAYPVLLSLQFPLRFIYDVLLLIDEFEIGKELKRGKVKRRVGLENYERLEVLWRIVK</sequence>
<dbReference type="Proteomes" id="UP000251002">
    <property type="component" value="Unassembled WGS sequence"/>
</dbReference>
<protein>
    <recommendedName>
        <fullName evidence="3">AAA family ATPase</fullName>
    </recommendedName>
</protein>
<name>A0A365KXQ4_9BACL</name>